<dbReference type="InterPro" id="IPR002142">
    <property type="entry name" value="Peptidase_S49"/>
</dbReference>
<feature type="compositionally biased region" description="Basic and acidic residues" evidence="5">
    <location>
        <begin position="380"/>
        <end position="407"/>
    </location>
</feature>
<dbReference type="PANTHER" id="PTHR33209:SF1">
    <property type="entry name" value="PEPTIDASE S49 DOMAIN-CONTAINING PROTEIN"/>
    <property type="match status" value="1"/>
</dbReference>
<dbReference type="EMBL" id="CP118247">
    <property type="protein sequence ID" value="WDR05557.1"/>
    <property type="molecule type" value="Genomic_DNA"/>
</dbReference>
<evidence type="ECO:0000256" key="1">
    <source>
        <dbReference type="ARBA" id="ARBA00008683"/>
    </source>
</evidence>
<gene>
    <name evidence="7" type="ORF">PSQ90_14960</name>
</gene>
<comment type="similarity">
    <text evidence="1">Belongs to the peptidase S49 family.</text>
</comment>
<dbReference type="InterPro" id="IPR033855">
    <property type="entry name" value="Protein_C"/>
</dbReference>
<evidence type="ECO:0000259" key="6">
    <source>
        <dbReference type="Pfam" id="PF01343"/>
    </source>
</evidence>
<dbReference type="Proteomes" id="UP001222118">
    <property type="component" value="Chromosome"/>
</dbReference>
<feature type="region of interest" description="Disordered" evidence="5">
    <location>
        <begin position="292"/>
        <end position="346"/>
    </location>
</feature>
<dbReference type="RefSeq" id="WP_282211076.1">
    <property type="nucleotide sequence ID" value="NZ_CP118247.1"/>
</dbReference>
<protein>
    <submittedName>
        <fullName evidence="7">S49 family peptidase</fullName>
    </submittedName>
</protein>
<feature type="domain" description="Peptidase S49" evidence="6">
    <location>
        <begin position="140"/>
        <end position="286"/>
    </location>
</feature>
<evidence type="ECO:0000313" key="8">
    <source>
        <dbReference type="Proteomes" id="UP001222118"/>
    </source>
</evidence>
<evidence type="ECO:0000256" key="4">
    <source>
        <dbReference type="ARBA" id="ARBA00022825"/>
    </source>
</evidence>
<name>A0ABY7YWI7_9HYPH</name>
<dbReference type="InterPro" id="IPR029045">
    <property type="entry name" value="ClpP/crotonase-like_dom_sf"/>
</dbReference>
<dbReference type="PANTHER" id="PTHR33209">
    <property type="entry name" value="PROTEASE 4"/>
    <property type="match status" value="1"/>
</dbReference>
<keyword evidence="3" id="KW-0378">Hydrolase</keyword>
<dbReference type="Pfam" id="PF01343">
    <property type="entry name" value="Peptidase_S49"/>
    <property type="match status" value="1"/>
</dbReference>
<evidence type="ECO:0000313" key="7">
    <source>
        <dbReference type="EMBL" id="WDR05557.1"/>
    </source>
</evidence>
<dbReference type="Gene3D" id="3.90.226.10">
    <property type="entry name" value="2-enoyl-CoA Hydratase, Chain A, domain 1"/>
    <property type="match status" value="1"/>
</dbReference>
<accession>A0ABY7YWI7</accession>
<evidence type="ECO:0000256" key="3">
    <source>
        <dbReference type="ARBA" id="ARBA00022801"/>
    </source>
</evidence>
<organism evidence="7 8">
    <name type="scientific">Devosia rhodophyticola</name>
    <dbReference type="NCBI Taxonomy" id="3026423"/>
    <lineage>
        <taxon>Bacteria</taxon>
        <taxon>Pseudomonadati</taxon>
        <taxon>Pseudomonadota</taxon>
        <taxon>Alphaproteobacteria</taxon>
        <taxon>Hyphomicrobiales</taxon>
        <taxon>Devosiaceae</taxon>
        <taxon>Devosia</taxon>
    </lineage>
</organism>
<keyword evidence="2" id="KW-0645">Protease</keyword>
<reference evidence="7 8" key="1">
    <citation type="submission" date="2023-02" db="EMBL/GenBank/DDBJ databases">
        <title>Devosia chondri sp. nov., isolated from the phycosphere of marine algae.</title>
        <authorList>
            <person name="Kim J.M."/>
            <person name="Lee J.K."/>
            <person name="Choi B.J."/>
            <person name="Bayburt H."/>
            <person name="Jeon C.O."/>
        </authorList>
    </citation>
    <scope>NUCLEOTIDE SEQUENCE [LARGE SCALE GENOMIC DNA]</scope>
    <source>
        <strain evidence="7 8">G2-5</strain>
    </source>
</reference>
<dbReference type="SUPFAM" id="SSF52096">
    <property type="entry name" value="ClpP/crotonase"/>
    <property type="match status" value="1"/>
</dbReference>
<keyword evidence="8" id="KW-1185">Reference proteome</keyword>
<sequence length="436" mass="46056">MSTYLPLLAERLLNRPLLIEPAKAHTILSVLEGRIAPGLMEETVPPDASRFIGSGKRPDGGGSFVRALGSTAIITIDGSLVNRGAWLNSNSGLVSYEGIAAQVKDAAEDKDIKNIVLDINSSGGEATGMFSVIETIWAARKTKRVMAVVNDVACSAAYGIASAADRIYVSPTSIVGSIGVVMMHLDRSVEMATKGIRPTLIHAGEHKVDGNPFAALDDDVRETLQSDCDTFYHQFLAFVEGGRKGRLSAKAAMHTEARTYIGVAAIAAGLADDFGSIDEVIARLARPASKSATPVAGSIAGHPAPTATNAAQSSKADAQKGWAKAFSARAQTQSDGKSANGSNNGWKKVFAGADKLNLNARPLEAPATPNEGWQKAFGAKKTDSGQRPDSDTHGWKKAFADRERGDLNARPTWTPASGNHGWAKAWGKKPSRNSRQ</sequence>
<feature type="compositionally biased region" description="Polar residues" evidence="5">
    <location>
        <begin position="329"/>
        <end position="345"/>
    </location>
</feature>
<feature type="region of interest" description="Disordered" evidence="5">
    <location>
        <begin position="363"/>
        <end position="436"/>
    </location>
</feature>
<evidence type="ECO:0000256" key="5">
    <source>
        <dbReference type="SAM" id="MobiDB-lite"/>
    </source>
</evidence>
<proteinExistence type="inferred from homology"/>
<dbReference type="CDD" id="cd07022">
    <property type="entry name" value="S49_Sppa_36K_type"/>
    <property type="match status" value="1"/>
</dbReference>
<feature type="compositionally biased region" description="Polar residues" evidence="5">
    <location>
        <begin position="306"/>
        <end position="316"/>
    </location>
</feature>
<dbReference type="Gene3D" id="6.20.330.10">
    <property type="match status" value="1"/>
</dbReference>
<feature type="compositionally biased region" description="Basic residues" evidence="5">
    <location>
        <begin position="426"/>
        <end position="436"/>
    </location>
</feature>
<evidence type="ECO:0000256" key="2">
    <source>
        <dbReference type="ARBA" id="ARBA00022670"/>
    </source>
</evidence>
<keyword evidence="4" id="KW-0720">Serine protease</keyword>